<dbReference type="InterPro" id="IPR053036">
    <property type="entry name" value="CellCycle_DNARepair_Reg"/>
</dbReference>
<dbReference type="InterPro" id="IPR001357">
    <property type="entry name" value="BRCT_dom"/>
</dbReference>
<dbReference type="GeneID" id="25293592"/>
<dbReference type="EMBL" id="KN847478">
    <property type="protein sequence ID" value="KIX04651.1"/>
    <property type="molecule type" value="Genomic_DNA"/>
</dbReference>
<dbReference type="PANTHER" id="PTHR47667">
    <property type="entry name" value="REGULATOR OF TY1 TRANSPOSITION PROTEIN 107"/>
    <property type="match status" value="1"/>
</dbReference>
<reference evidence="3 4" key="1">
    <citation type="submission" date="2015-01" db="EMBL/GenBank/DDBJ databases">
        <title>The Genome Sequence of Rhinocladiella mackenzie CBS 650.93.</title>
        <authorList>
            <consortium name="The Broad Institute Genomics Platform"/>
            <person name="Cuomo C."/>
            <person name="de Hoog S."/>
            <person name="Gorbushina A."/>
            <person name="Stielow B."/>
            <person name="Teixiera M."/>
            <person name="Abouelleil A."/>
            <person name="Chapman S.B."/>
            <person name="Priest M."/>
            <person name="Young S.K."/>
            <person name="Wortman J."/>
            <person name="Nusbaum C."/>
            <person name="Birren B."/>
        </authorList>
    </citation>
    <scope>NUCLEOTIDE SEQUENCE [LARGE SCALE GENOMIC DNA]</scope>
    <source>
        <strain evidence="3 4">CBS 650.93</strain>
    </source>
</reference>
<feature type="region of interest" description="Disordered" evidence="1">
    <location>
        <begin position="478"/>
        <end position="533"/>
    </location>
</feature>
<dbReference type="CDD" id="cd18437">
    <property type="entry name" value="BRCT_BRC1_like_rpt3"/>
    <property type="match status" value="1"/>
</dbReference>
<evidence type="ECO:0000313" key="3">
    <source>
        <dbReference type="EMBL" id="KIX04651.1"/>
    </source>
</evidence>
<feature type="domain" description="BRCT" evidence="2">
    <location>
        <begin position="343"/>
        <end position="418"/>
    </location>
</feature>
<feature type="domain" description="BRCT" evidence="2">
    <location>
        <begin position="108"/>
        <end position="199"/>
    </location>
</feature>
<dbReference type="GO" id="GO:1990683">
    <property type="term" value="P:DNA double-strand break attachment to nuclear envelope"/>
    <property type="evidence" value="ECO:0007669"/>
    <property type="project" value="TreeGrafter"/>
</dbReference>
<feature type="domain" description="BRCT" evidence="2">
    <location>
        <begin position="769"/>
        <end position="834"/>
    </location>
</feature>
<dbReference type="CDD" id="cd00027">
    <property type="entry name" value="BRCT"/>
    <property type="match status" value="1"/>
</dbReference>
<dbReference type="STRING" id="1442369.A0A0D2INE2"/>
<feature type="region of interest" description="Disordered" evidence="1">
    <location>
        <begin position="200"/>
        <end position="240"/>
    </location>
</feature>
<dbReference type="VEuPathDB" id="FungiDB:Z518_05521"/>
<dbReference type="PROSITE" id="PS50172">
    <property type="entry name" value="BRCT"/>
    <property type="match status" value="4"/>
</dbReference>
<dbReference type="CDD" id="cd18436">
    <property type="entry name" value="BRCT_BRC1_like_rpt2"/>
    <property type="match status" value="1"/>
</dbReference>
<proteinExistence type="predicted"/>
<protein>
    <recommendedName>
        <fullName evidence="2">BRCT domain-containing protein</fullName>
    </recommendedName>
</protein>
<feature type="domain" description="BRCT" evidence="2">
    <location>
        <begin position="10"/>
        <end position="108"/>
    </location>
</feature>
<dbReference type="SUPFAM" id="SSF52113">
    <property type="entry name" value="BRCT domain"/>
    <property type="match status" value="4"/>
</dbReference>
<feature type="region of interest" description="Disordered" evidence="1">
    <location>
        <begin position="574"/>
        <end position="606"/>
    </location>
</feature>
<dbReference type="GO" id="GO:0006302">
    <property type="term" value="P:double-strand break repair"/>
    <property type="evidence" value="ECO:0007669"/>
    <property type="project" value="TreeGrafter"/>
</dbReference>
<dbReference type="GO" id="GO:0005634">
    <property type="term" value="C:nucleus"/>
    <property type="evidence" value="ECO:0007669"/>
    <property type="project" value="TreeGrafter"/>
</dbReference>
<evidence type="ECO:0000256" key="1">
    <source>
        <dbReference type="SAM" id="MobiDB-lite"/>
    </source>
</evidence>
<dbReference type="SMART" id="SM00292">
    <property type="entry name" value="BRCT"/>
    <property type="match status" value="5"/>
</dbReference>
<evidence type="ECO:0000259" key="2">
    <source>
        <dbReference type="PROSITE" id="PS50172"/>
    </source>
</evidence>
<dbReference type="InterPro" id="IPR036420">
    <property type="entry name" value="BRCT_dom_sf"/>
</dbReference>
<dbReference type="OrthoDB" id="342264at2759"/>
<dbReference type="CDD" id="cd17743">
    <property type="entry name" value="BRCT_BRC1_like_rpt5"/>
    <property type="match status" value="1"/>
</dbReference>
<dbReference type="HOGENOM" id="CLU_002149_2_0_1"/>
<gene>
    <name evidence="3" type="ORF">Z518_05521</name>
</gene>
<organism evidence="3 4">
    <name type="scientific">Rhinocladiella mackenziei CBS 650.93</name>
    <dbReference type="NCBI Taxonomy" id="1442369"/>
    <lineage>
        <taxon>Eukaryota</taxon>
        <taxon>Fungi</taxon>
        <taxon>Dikarya</taxon>
        <taxon>Ascomycota</taxon>
        <taxon>Pezizomycotina</taxon>
        <taxon>Eurotiomycetes</taxon>
        <taxon>Chaetothyriomycetidae</taxon>
        <taxon>Chaetothyriales</taxon>
        <taxon>Herpotrichiellaceae</taxon>
        <taxon>Rhinocladiella</taxon>
    </lineage>
</organism>
<dbReference type="PANTHER" id="PTHR47667:SF1">
    <property type="entry name" value="REGULATOR OF TY1 TRANSPOSITION PROTEIN 107"/>
    <property type="match status" value="1"/>
</dbReference>
<accession>A0A0D2INE2</accession>
<dbReference type="FunFam" id="3.40.50.10190:FF:000048">
    <property type="entry name" value="DNA repair protein Rtt107"/>
    <property type="match status" value="1"/>
</dbReference>
<dbReference type="Pfam" id="PF16770">
    <property type="entry name" value="RTT107_BRCT_5"/>
    <property type="match status" value="1"/>
</dbReference>
<dbReference type="AlphaFoldDB" id="A0A0D2INE2"/>
<dbReference type="GO" id="GO:0035361">
    <property type="term" value="C:Cul8-RING ubiquitin ligase complex"/>
    <property type="evidence" value="ECO:0007669"/>
    <property type="project" value="TreeGrafter"/>
</dbReference>
<dbReference type="Proteomes" id="UP000053617">
    <property type="component" value="Unassembled WGS sequence"/>
</dbReference>
<dbReference type="CDD" id="cd18438">
    <property type="entry name" value="BRCT_BRC1_like_rpt4"/>
    <property type="match status" value="1"/>
</dbReference>
<sequence length="838" mass="93130">MEVDASNEPKKAGLFARCSFVIICAGSLTEKDAESLASELRLHDGEVLIDNNDGTAKDIRGITHVVATTSDFHDFHAYCDALIPVLKPAWIQHCLAKDRLVNTRQYSPDPRLFMSDVVVCVADLPMGDADAIAGGILAMGGLFSSRLTNQITHVISLSMDSESCVQVQRKKLNVKIVLPHWVDDCLKLGRKIDEQPYMLPDPEILRPSMNKAPTGKRKTPVEGASDPDPSQQKPGVDPPRKLHKVFKKKAVMLASDLGISPYLRGILEGIITVGGGKLTDAVSKTDMYICKYREGQDYKFASRSGLDVGNLAWLYFLIQTDEWTSPMRRLLHYPVAREGLPGFSNMKISLSNYSGEARTYLENLIAATGAECTKTLKQDNTHLITAHGMSEKCSAAQDWGIHIVNHLWLEESYAKWKLQSVTASRYTHFPKRTNLGDIVGSTQLDRDVLERCFFPDEDVDMTDAPPTAAMRPVNQNAVTATEPKQPSAAKKVNRDQAAKDASAIQPDQVQTPAPPKFIATGKENITPLTGNGRKSKEAAAARLQSMTPDILLYEKERKRVGGVVYGGRRQKDEDRVLTGRKRSVGEALEDVTDDNEAKKGKRGNPPPVMHLMVSGYNKWVNHAKIEENDKKQLRNLGIVCTTDASKASHLAAPHIVRTQKFVTALAYAPLVISTNFIDACLDEDELLDPEDFKLEDKKNEEKLGFSLKLSRERAQKNHNQLLQGRSVYCMENIHGGFDTFRVIVEANGGRCMPWRNRKGTIVPSSRADGEVGTDIDINNDVYLLSDDRKENRSLWVRFKEMVEGSRKQPRIVAADWLLETAMSQQLLPTKQYELGLAA</sequence>
<dbReference type="Gene3D" id="3.40.50.10190">
    <property type="entry name" value="BRCT domain"/>
    <property type="match status" value="5"/>
</dbReference>
<keyword evidence="4" id="KW-1185">Reference proteome</keyword>
<dbReference type="RefSeq" id="XP_013271787.1">
    <property type="nucleotide sequence ID" value="XM_013416333.1"/>
</dbReference>
<evidence type="ECO:0000313" key="4">
    <source>
        <dbReference type="Proteomes" id="UP000053617"/>
    </source>
</evidence>
<name>A0A0D2INE2_9EURO</name>
<dbReference type="Pfam" id="PF12738">
    <property type="entry name" value="PTCB-BRCT"/>
    <property type="match status" value="2"/>
</dbReference>